<dbReference type="InterPro" id="IPR043519">
    <property type="entry name" value="NT_sf"/>
</dbReference>
<dbReference type="AlphaFoldDB" id="A0A0D6JH01"/>
<keyword evidence="3" id="KW-0819">tRNA processing</keyword>
<dbReference type="Proteomes" id="UP000033187">
    <property type="component" value="Chromosome 1"/>
</dbReference>
<evidence type="ECO:0000256" key="7">
    <source>
        <dbReference type="RuleBase" id="RU003953"/>
    </source>
</evidence>
<keyword evidence="4 9" id="KW-0548">Nucleotidyltransferase</keyword>
<protein>
    <submittedName>
        <fullName evidence="9">Polynucleotide adenylyltransferase</fullName>
    </submittedName>
</protein>
<comment type="cofactor">
    <cofactor evidence="1">
        <name>Mg(2+)</name>
        <dbReference type="ChEBI" id="CHEBI:18420"/>
    </cofactor>
</comment>
<accession>A0A0D6JH01</accession>
<dbReference type="Gene3D" id="1.10.3090.10">
    <property type="entry name" value="cca-adding enzyme, domain 2"/>
    <property type="match status" value="1"/>
</dbReference>
<dbReference type="OrthoDB" id="9805698at2"/>
<gene>
    <name evidence="9" type="ORF">YBN1229_v1_2405</name>
</gene>
<keyword evidence="10" id="KW-1185">Reference proteome</keyword>
<evidence type="ECO:0000259" key="8">
    <source>
        <dbReference type="Pfam" id="PF01743"/>
    </source>
</evidence>
<dbReference type="SUPFAM" id="SSF81301">
    <property type="entry name" value="Nucleotidyltransferase"/>
    <property type="match status" value="1"/>
</dbReference>
<evidence type="ECO:0000256" key="6">
    <source>
        <dbReference type="ARBA" id="ARBA00022842"/>
    </source>
</evidence>
<dbReference type="EMBL" id="LN829119">
    <property type="protein sequence ID" value="CPR19982.1"/>
    <property type="molecule type" value="Genomic_DNA"/>
</dbReference>
<evidence type="ECO:0000256" key="3">
    <source>
        <dbReference type="ARBA" id="ARBA00022694"/>
    </source>
</evidence>
<organism evidence="9 10">
    <name type="scientific">Candidatus Filomicrobium marinum</name>
    <dbReference type="NCBI Taxonomy" id="1608628"/>
    <lineage>
        <taxon>Bacteria</taxon>
        <taxon>Pseudomonadati</taxon>
        <taxon>Pseudomonadota</taxon>
        <taxon>Alphaproteobacteria</taxon>
        <taxon>Hyphomicrobiales</taxon>
        <taxon>Hyphomicrobiaceae</taxon>
        <taxon>Filomicrobium</taxon>
    </lineage>
</organism>
<evidence type="ECO:0000256" key="4">
    <source>
        <dbReference type="ARBA" id="ARBA00022695"/>
    </source>
</evidence>
<dbReference type="KEGG" id="fil:BN1229_v1_3516"/>
<name>A0A0D6JH01_9HYPH</name>
<dbReference type="RefSeq" id="WP_046480693.1">
    <property type="nucleotide sequence ID" value="NZ_LN829118.1"/>
</dbReference>
<evidence type="ECO:0000313" key="10">
    <source>
        <dbReference type="Proteomes" id="UP000033187"/>
    </source>
</evidence>
<dbReference type="SUPFAM" id="SSF81891">
    <property type="entry name" value="Poly A polymerase C-terminal region-like"/>
    <property type="match status" value="1"/>
</dbReference>
<dbReference type="PANTHER" id="PTHR46173">
    <property type="entry name" value="CCA TRNA NUCLEOTIDYLTRANSFERASE 1, MITOCHONDRIAL"/>
    <property type="match status" value="1"/>
</dbReference>
<dbReference type="InterPro" id="IPR002646">
    <property type="entry name" value="PolA_pol_head_dom"/>
</dbReference>
<evidence type="ECO:0000313" key="9">
    <source>
        <dbReference type="EMBL" id="CPR19982.1"/>
    </source>
</evidence>
<feature type="domain" description="Poly A polymerase head" evidence="8">
    <location>
        <begin position="43"/>
        <end position="164"/>
    </location>
</feature>
<keyword evidence="7" id="KW-0694">RNA-binding</keyword>
<keyword evidence="6" id="KW-0460">Magnesium</keyword>
<dbReference type="KEGG" id="fiy:BN1229_v1_2405"/>
<evidence type="ECO:0000256" key="5">
    <source>
        <dbReference type="ARBA" id="ARBA00022723"/>
    </source>
</evidence>
<proteinExistence type="inferred from homology"/>
<evidence type="ECO:0000256" key="2">
    <source>
        <dbReference type="ARBA" id="ARBA00022679"/>
    </source>
</evidence>
<keyword evidence="2 7" id="KW-0808">Transferase</keyword>
<dbReference type="InterPro" id="IPR050264">
    <property type="entry name" value="Bact_CCA-adding_enz_type3_sf"/>
</dbReference>
<dbReference type="Gene3D" id="3.30.460.10">
    <property type="entry name" value="Beta Polymerase, domain 2"/>
    <property type="match status" value="1"/>
</dbReference>
<keyword evidence="5" id="KW-0479">Metal-binding</keyword>
<dbReference type="CDD" id="cd05398">
    <property type="entry name" value="NT_ClassII-CCAase"/>
    <property type="match status" value="1"/>
</dbReference>
<dbReference type="GO" id="GO:0016779">
    <property type="term" value="F:nucleotidyltransferase activity"/>
    <property type="evidence" value="ECO:0007669"/>
    <property type="project" value="UniProtKB-KW"/>
</dbReference>
<dbReference type="GO" id="GO:0046872">
    <property type="term" value="F:metal ion binding"/>
    <property type="evidence" value="ECO:0007669"/>
    <property type="project" value="UniProtKB-KW"/>
</dbReference>
<dbReference type="GO" id="GO:0008033">
    <property type="term" value="P:tRNA processing"/>
    <property type="evidence" value="ECO:0007669"/>
    <property type="project" value="UniProtKB-KW"/>
</dbReference>
<dbReference type="Pfam" id="PF01743">
    <property type="entry name" value="PolyA_pol"/>
    <property type="match status" value="1"/>
</dbReference>
<evidence type="ECO:0000256" key="1">
    <source>
        <dbReference type="ARBA" id="ARBA00001946"/>
    </source>
</evidence>
<sequence length="427" mass="46483">MQGDRDRPNSDAGLPNLAGADWLNSAGIQAVFDALERGGYSARAVGGVVRNALLGEPIHDVDIATTAEPDHVMRLVQAAGLKGIATGAAHGTITVISSHVPFEVTTLRRDVETFGRHATVAFTTEWEEDARRRDFTLNALYCDRKGQVYDPVGGYADLLARRVRFIGDPVARIREDYLRILRFFRFQATYGIGDCDGEGLAACIAERDGLTRLSGERVRSEILRLLVAVGVLPVVDVIVRSGIGEIVFGRKGDVASLSHVAEIERALERSPDAILRLAALACSTLDEANALADRLRLSNLERGQLEAAVLTDPALGPEANLARAKACRFRLSLDAFQRAYIMTWARSAAGAADEAWHVRFHELSTWNVPEVPFKGSDVVALGVPPGPNVGIVLRQFQDWWIAADFPDDDAQLHHHLATVARPYIANA</sequence>
<dbReference type="GO" id="GO:0000049">
    <property type="term" value="F:tRNA binding"/>
    <property type="evidence" value="ECO:0007669"/>
    <property type="project" value="TreeGrafter"/>
</dbReference>
<reference evidence="10" key="1">
    <citation type="submission" date="2015-02" db="EMBL/GenBank/DDBJ databases">
        <authorList>
            <person name="Chooi Y.-H."/>
        </authorList>
    </citation>
    <scope>NUCLEOTIDE SEQUENCE [LARGE SCALE GENOMIC DNA]</scope>
    <source>
        <strain evidence="10">strain Y</strain>
    </source>
</reference>
<dbReference type="PANTHER" id="PTHR46173:SF1">
    <property type="entry name" value="CCA TRNA NUCLEOTIDYLTRANSFERASE 1, MITOCHONDRIAL"/>
    <property type="match status" value="1"/>
</dbReference>
<comment type="similarity">
    <text evidence="7">Belongs to the tRNA nucleotidyltransferase/poly(A) polymerase family.</text>
</comment>